<gene>
    <name evidence="3" type="ORF">SLNSH_20145</name>
</gene>
<evidence type="ECO:0000259" key="2">
    <source>
        <dbReference type="Pfam" id="PF02120"/>
    </source>
</evidence>
<keyword evidence="4" id="KW-1185">Reference proteome</keyword>
<dbReference type="EMBL" id="PVZS01000030">
    <property type="protein sequence ID" value="PSC03150.1"/>
    <property type="molecule type" value="Genomic_DNA"/>
</dbReference>
<dbReference type="AlphaFoldDB" id="A0A2T1HNB8"/>
<accession>A0A2T1HNB8</accession>
<feature type="region of interest" description="Disordered" evidence="1">
    <location>
        <begin position="245"/>
        <end position="298"/>
    </location>
</feature>
<feature type="compositionally biased region" description="Polar residues" evidence="1">
    <location>
        <begin position="84"/>
        <end position="98"/>
    </location>
</feature>
<organism evidence="3 4">
    <name type="scientific">Alsobacter soli</name>
    <dbReference type="NCBI Taxonomy" id="2109933"/>
    <lineage>
        <taxon>Bacteria</taxon>
        <taxon>Pseudomonadati</taxon>
        <taxon>Pseudomonadota</taxon>
        <taxon>Alphaproteobacteria</taxon>
        <taxon>Hyphomicrobiales</taxon>
        <taxon>Alsobacteraceae</taxon>
        <taxon>Alsobacter</taxon>
    </lineage>
</organism>
<dbReference type="InterPro" id="IPR021136">
    <property type="entry name" value="Flagellar_hook_control-like_C"/>
</dbReference>
<comment type="caution">
    <text evidence="3">The sequence shown here is derived from an EMBL/GenBank/DDBJ whole genome shotgun (WGS) entry which is preliminary data.</text>
</comment>
<feature type="region of interest" description="Disordered" evidence="1">
    <location>
        <begin position="333"/>
        <end position="375"/>
    </location>
</feature>
<reference evidence="4" key="1">
    <citation type="submission" date="2018-03" db="EMBL/GenBank/DDBJ databases">
        <authorList>
            <person name="Sun L."/>
            <person name="Liu H."/>
            <person name="Chen W."/>
            <person name="Huang K."/>
            <person name="Liu W."/>
            <person name="Gao X."/>
        </authorList>
    </citation>
    <scope>NUCLEOTIDE SEQUENCE [LARGE SCALE GENOMIC DNA]</scope>
    <source>
        <strain evidence="4">SH9</strain>
    </source>
</reference>
<name>A0A2T1HNB8_9HYPH</name>
<feature type="region of interest" description="Disordered" evidence="1">
    <location>
        <begin position="78"/>
        <end position="101"/>
    </location>
</feature>
<dbReference type="Proteomes" id="UP000239772">
    <property type="component" value="Unassembled WGS sequence"/>
</dbReference>
<sequence>MAIGALSSQVVAQPGSDAGAPALKPGDVIAARVAAILQDGLARLITDLGTIEAAIPAGVAEGATVKLAVAQAGSRLTLRIQPDSPDQNGPTAGATSPKGQAISEPAAVVITRAGAEASADQPPPKPSPAAALAGAVAKAAATQAPPSEIVTTLRAALADPRTAATLPAEAAAAARSLLAGALDGTRPIDASRIRELAQASGLFSEARAAAGRPAAGDAKALMLALRAALDGETVEMAPLPVASAKPAAVSQGAPSVGLPADEGDVSRPADAPAGRAAQAAAPDSKADGQAPAPRPQAPAFETATEFAAALKAPIGDARLLTLALRAALAQPLPVPSASTDPSQLARAPADRSATPRLPPRADQAPAPEPPAPLPAPADLADRVLSRLIGQQVEAALDRVRLSQAASLPAEATPTADQTAKAPAQTWILDIPILLPRETANAQFRIRNEGRSGAAATPSGPAWTIEFAIDTTDSGPIHARLALGAAGLGVTLWAERAGALARLQDGAEALKTALADAAFGQAEVAVVAGAPRRAPPRSGALMDQRT</sequence>
<feature type="compositionally biased region" description="Low complexity" evidence="1">
    <location>
        <begin position="268"/>
        <end position="281"/>
    </location>
</feature>
<dbReference type="RefSeq" id="WP_106339317.1">
    <property type="nucleotide sequence ID" value="NZ_PVZS01000030.1"/>
</dbReference>
<protein>
    <recommendedName>
        <fullName evidence="2">Flagellar hook-length control protein-like C-terminal domain-containing protein</fullName>
    </recommendedName>
</protein>
<feature type="compositionally biased region" description="Pro residues" evidence="1">
    <location>
        <begin position="366"/>
        <end position="375"/>
    </location>
</feature>
<evidence type="ECO:0000256" key="1">
    <source>
        <dbReference type="SAM" id="MobiDB-lite"/>
    </source>
</evidence>
<dbReference type="Pfam" id="PF02120">
    <property type="entry name" value="Flg_hook"/>
    <property type="match status" value="1"/>
</dbReference>
<evidence type="ECO:0000313" key="4">
    <source>
        <dbReference type="Proteomes" id="UP000239772"/>
    </source>
</evidence>
<evidence type="ECO:0000313" key="3">
    <source>
        <dbReference type="EMBL" id="PSC03150.1"/>
    </source>
</evidence>
<proteinExistence type="predicted"/>
<dbReference type="OrthoDB" id="7941698at2"/>
<feature type="domain" description="Flagellar hook-length control protein-like C-terminal" evidence="2">
    <location>
        <begin position="453"/>
        <end position="531"/>
    </location>
</feature>